<proteinExistence type="predicted"/>
<evidence type="ECO:0000313" key="2">
    <source>
        <dbReference type="Proteomes" id="UP000018721"/>
    </source>
</evidence>
<name>V9EWE4_PHYNI</name>
<reference evidence="1 2" key="1">
    <citation type="submission" date="2013-11" db="EMBL/GenBank/DDBJ databases">
        <title>The Genome Sequence of Phytophthora parasitica P1569.</title>
        <authorList>
            <consortium name="The Broad Institute Genomics Platform"/>
            <person name="Russ C."/>
            <person name="Tyler B."/>
            <person name="Panabieres F."/>
            <person name="Shan W."/>
            <person name="Tripathy S."/>
            <person name="Grunwald N."/>
            <person name="Machado M."/>
            <person name="Johnson C.S."/>
            <person name="Arredondo F."/>
            <person name="Hong C."/>
            <person name="Coffey M."/>
            <person name="Young S.K."/>
            <person name="Zeng Q."/>
            <person name="Gargeya S."/>
            <person name="Fitzgerald M."/>
            <person name="Abouelleil A."/>
            <person name="Alvarado L."/>
            <person name="Chapman S.B."/>
            <person name="Gainer-Dewar J."/>
            <person name="Goldberg J."/>
            <person name="Griggs A."/>
            <person name="Gujja S."/>
            <person name="Hansen M."/>
            <person name="Howarth C."/>
            <person name="Imamovic A."/>
            <person name="Ireland A."/>
            <person name="Larimer J."/>
            <person name="McCowan C."/>
            <person name="Murphy C."/>
            <person name="Pearson M."/>
            <person name="Poon T.W."/>
            <person name="Priest M."/>
            <person name="Roberts A."/>
            <person name="Saif S."/>
            <person name="Shea T."/>
            <person name="Sykes S."/>
            <person name="Wortman J."/>
            <person name="Nusbaum C."/>
            <person name="Birren B."/>
        </authorList>
    </citation>
    <scope>NUCLEOTIDE SEQUENCE [LARGE SCALE GENOMIC DNA]</scope>
    <source>
        <strain evidence="1 2">P1569</strain>
    </source>
</reference>
<dbReference type="EMBL" id="ANIZ01002103">
    <property type="protein sequence ID" value="ETI42357.1"/>
    <property type="molecule type" value="Genomic_DNA"/>
</dbReference>
<dbReference type="AlphaFoldDB" id="V9EWE4"/>
<dbReference type="HOGENOM" id="CLU_3393233_0_0_1"/>
<sequence length="32" mass="3401">MIMNPGELENELVGVDFICDGDGTISSRDSVS</sequence>
<organism evidence="1 2">
    <name type="scientific">Phytophthora nicotianae P1569</name>
    <dbReference type="NCBI Taxonomy" id="1317065"/>
    <lineage>
        <taxon>Eukaryota</taxon>
        <taxon>Sar</taxon>
        <taxon>Stramenopiles</taxon>
        <taxon>Oomycota</taxon>
        <taxon>Peronosporomycetes</taxon>
        <taxon>Peronosporales</taxon>
        <taxon>Peronosporaceae</taxon>
        <taxon>Phytophthora</taxon>
    </lineage>
</organism>
<keyword evidence="2" id="KW-1185">Reference proteome</keyword>
<gene>
    <name evidence="1" type="ORF">F443_12500</name>
</gene>
<accession>V9EWE4</accession>
<comment type="caution">
    <text evidence="1">The sequence shown here is derived from an EMBL/GenBank/DDBJ whole genome shotgun (WGS) entry which is preliminary data.</text>
</comment>
<evidence type="ECO:0000313" key="1">
    <source>
        <dbReference type="EMBL" id="ETI42357.1"/>
    </source>
</evidence>
<protein>
    <submittedName>
        <fullName evidence="1">Uncharacterized protein</fullName>
    </submittedName>
</protein>
<dbReference type="Proteomes" id="UP000018721">
    <property type="component" value="Unassembled WGS sequence"/>
</dbReference>